<organism evidence="3 4">
    <name type="scientific">Actinophytocola xinjiangensis</name>
    <dbReference type="NCBI Taxonomy" id="485602"/>
    <lineage>
        <taxon>Bacteria</taxon>
        <taxon>Bacillati</taxon>
        <taxon>Actinomycetota</taxon>
        <taxon>Actinomycetes</taxon>
        <taxon>Pseudonocardiales</taxon>
        <taxon>Pseudonocardiaceae</taxon>
    </lineage>
</organism>
<evidence type="ECO:0000259" key="2">
    <source>
        <dbReference type="Pfam" id="PF00668"/>
    </source>
</evidence>
<dbReference type="Gene3D" id="3.30.559.30">
    <property type="entry name" value="Nonribosomal peptide synthetase, condensation domain"/>
    <property type="match status" value="1"/>
</dbReference>
<dbReference type="PANTHER" id="PTHR45527:SF1">
    <property type="entry name" value="FATTY ACID SYNTHASE"/>
    <property type="match status" value="1"/>
</dbReference>
<dbReference type="Pfam" id="PF00668">
    <property type="entry name" value="Condensation"/>
    <property type="match status" value="1"/>
</dbReference>
<evidence type="ECO:0000313" key="4">
    <source>
        <dbReference type="Proteomes" id="UP000185696"/>
    </source>
</evidence>
<protein>
    <recommendedName>
        <fullName evidence="2">Condensation domain-containing protein</fullName>
    </recommendedName>
</protein>
<dbReference type="SUPFAM" id="SSF52777">
    <property type="entry name" value="CoA-dependent acyltransferases"/>
    <property type="match status" value="2"/>
</dbReference>
<dbReference type="InterPro" id="IPR001242">
    <property type="entry name" value="Condensation_dom"/>
</dbReference>
<keyword evidence="4" id="KW-1185">Reference proteome</keyword>
<comment type="caution">
    <text evidence="3">The sequence shown here is derived from an EMBL/GenBank/DDBJ whole genome shotgun (WGS) entry which is preliminary data.</text>
</comment>
<name>A0A7Z0WSB7_9PSEU</name>
<gene>
    <name evidence="3" type="ORF">BLA60_04775</name>
</gene>
<dbReference type="GO" id="GO:0009239">
    <property type="term" value="P:enterobactin biosynthetic process"/>
    <property type="evidence" value="ECO:0007669"/>
    <property type="project" value="TreeGrafter"/>
</dbReference>
<dbReference type="PANTHER" id="PTHR45527">
    <property type="entry name" value="NONRIBOSOMAL PEPTIDE SYNTHETASE"/>
    <property type="match status" value="1"/>
</dbReference>
<dbReference type="GO" id="GO:0043041">
    <property type="term" value="P:amino acid activation for nonribosomal peptide biosynthetic process"/>
    <property type="evidence" value="ECO:0007669"/>
    <property type="project" value="TreeGrafter"/>
</dbReference>
<dbReference type="GO" id="GO:0047527">
    <property type="term" value="F:2,3-dihydroxybenzoate-serine ligase activity"/>
    <property type="evidence" value="ECO:0007669"/>
    <property type="project" value="TreeGrafter"/>
</dbReference>
<dbReference type="GO" id="GO:0008610">
    <property type="term" value="P:lipid biosynthetic process"/>
    <property type="evidence" value="ECO:0007669"/>
    <property type="project" value="UniProtKB-ARBA"/>
</dbReference>
<dbReference type="GO" id="GO:0005829">
    <property type="term" value="C:cytosol"/>
    <property type="evidence" value="ECO:0007669"/>
    <property type="project" value="TreeGrafter"/>
</dbReference>
<dbReference type="OrthoDB" id="2472181at2"/>
<evidence type="ECO:0000313" key="3">
    <source>
        <dbReference type="EMBL" id="OLF14435.1"/>
    </source>
</evidence>
<reference evidence="3 4" key="1">
    <citation type="submission" date="2016-12" db="EMBL/GenBank/DDBJ databases">
        <title>The draft genome sequence of Actinophytocola xinjiangensis.</title>
        <authorList>
            <person name="Wang W."/>
            <person name="Yuan L."/>
        </authorList>
    </citation>
    <scope>NUCLEOTIDE SEQUENCE [LARGE SCALE GENOMIC DNA]</scope>
    <source>
        <strain evidence="3 4">CGMCC 4.4663</strain>
    </source>
</reference>
<dbReference type="Gene3D" id="3.30.559.10">
    <property type="entry name" value="Chloramphenicol acetyltransferase-like domain"/>
    <property type="match status" value="1"/>
</dbReference>
<feature type="region of interest" description="Disordered" evidence="1">
    <location>
        <begin position="1"/>
        <end position="29"/>
    </location>
</feature>
<sequence length="436" mass="48506">MNDNPLAGPASYAQAHRHAMEAAQPDHPQRTMRTAYRLRGPLDTGRLERAFHTVLARHDALRMAFTEHRGELRYEVHDSVDWHLSREPDVPVDGGPVPPELLGELDVSDPFARHTPPLVRARTWRLGTDDWLLALTVDHMIADTSAVEVLTDEVGRAYHGERFADPAPSFAHWIADQADYLDGQACAPDRDYWDRTLAGRAAGWDTPLPDFGTSAQESGHRTRSLPPAVAANVSAFAKRHRLTPYMAYLSAVVLCLARRTGDPDVCVLGTTVNRSRATRGLVGWCAHGLAYRVDVSPARTPVDLALLVRAGCLQVLRHQRYPLLRWRLDNRPGEHGQRLRRPYVFLHPITEYFTPPRFVGLTTELVEGTAVEADPCLGFLVRALPTGGMSLGLHYGGFGYDDDRADALLADLEESVRLLVDQPDTDLTRLLPDWPG</sequence>
<evidence type="ECO:0000256" key="1">
    <source>
        <dbReference type="SAM" id="MobiDB-lite"/>
    </source>
</evidence>
<dbReference type="AlphaFoldDB" id="A0A7Z0WSB7"/>
<dbReference type="EMBL" id="MSIF01000001">
    <property type="protein sequence ID" value="OLF14435.1"/>
    <property type="molecule type" value="Genomic_DNA"/>
</dbReference>
<dbReference type="GO" id="GO:0009366">
    <property type="term" value="C:enterobactin synthetase complex"/>
    <property type="evidence" value="ECO:0007669"/>
    <property type="project" value="TreeGrafter"/>
</dbReference>
<dbReference type="GO" id="GO:0031177">
    <property type="term" value="F:phosphopantetheine binding"/>
    <property type="evidence" value="ECO:0007669"/>
    <property type="project" value="TreeGrafter"/>
</dbReference>
<dbReference type="Proteomes" id="UP000185696">
    <property type="component" value="Unassembled WGS sequence"/>
</dbReference>
<proteinExistence type="predicted"/>
<dbReference type="RefSeq" id="WP_075131383.1">
    <property type="nucleotide sequence ID" value="NZ_MSIF01000001.1"/>
</dbReference>
<dbReference type="InterPro" id="IPR023213">
    <property type="entry name" value="CAT-like_dom_sf"/>
</dbReference>
<accession>A0A7Z0WSB7</accession>
<feature type="domain" description="Condensation" evidence="2">
    <location>
        <begin position="9"/>
        <end position="323"/>
    </location>
</feature>